<evidence type="ECO:0000256" key="7">
    <source>
        <dbReference type="ARBA" id="ARBA00022898"/>
    </source>
</evidence>
<dbReference type="EMBL" id="QBKS01000001">
    <property type="protein sequence ID" value="PTX57013.1"/>
    <property type="molecule type" value="Genomic_DNA"/>
</dbReference>
<organism evidence="11 12">
    <name type="scientific">Litoreibacter ponti</name>
    <dbReference type="NCBI Taxonomy" id="1510457"/>
    <lineage>
        <taxon>Bacteria</taxon>
        <taxon>Pseudomonadati</taxon>
        <taxon>Pseudomonadota</taxon>
        <taxon>Alphaproteobacteria</taxon>
        <taxon>Rhodobacterales</taxon>
        <taxon>Roseobacteraceae</taxon>
        <taxon>Litoreibacter</taxon>
    </lineage>
</organism>
<evidence type="ECO:0000259" key="10">
    <source>
        <dbReference type="Pfam" id="PF00155"/>
    </source>
</evidence>
<keyword evidence="12" id="KW-1185">Reference proteome</keyword>
<dbReference type="InterPro" id="IPR015424">
    <property type="entry name" value="PyrdxlP-dep_Trfase"/>
</dbReference>
<proteinExistence type="inferred from homology"/>
<dbReference type="Pfam" id="PF00155">
    <property type="entry name" value="Aminotran_1_2"/>
    <property type="match status" value="1"/>
</dbReference>
<comment type="similarity">
    <text evidence="3 9">Belongs to the class-II pyridoxal-phosphate-dependent aminotransferase family. Histidinol-phosphate aminotransferase subfamily.</text>
</comment>
<comment type="subunit">
    <text evidence="4 9">Homodimer.</text>
</comment>
<reference evidence="11 12" key="1">
    <citation type="submission" date="2018-04" db="EMBL/GenBank/DDBJ databases">
        <title>Genomic Encyclopedia of Archaeal and Bacterial Type Strains, Phase II (KMG-II): from individual species to whole genera.</title>
        <authorList>
            <person name="Goeker M."/>
        </authorList>
    </citation>
    <scope>NUCLEOTIDE SEQUENCE [LARGE SCALE GENOMIC DNA]</scope>
    <source>
        <strain evidence="11 12">DSM 100977</strain>
    </source>
</reference>
<sequence length="356" mass="38281">MGITPQPGIMDIKLYQSGAASIEGVSEVVKLSSNENPHGPSKRALDAFRQSAGALHVYPSTDQLSLREAIGEVHDMDPERIICGVGSDEVISLLCYAFAGPGDEVLYTEHGFSMYKISALAAGATPVIAPETERYADVDALLAAVTPATRLVFIANPNNPTGTMIAEDEVARLADGLPENCLLVLDGAYAEYVEGFDGGRALIDARENVFMTRTFSKIYGLGGLRIGWGYGPQEIVDVLNRLRGPFNLSVPALSAAEAAVRDVGYTEWCRVENARMRDWMEAQLRTMGVPCDAMQANFVLPRFADAAQAEAVDAHLKSKGLIVRMVAGYGLPEALRITVGSETDCKRVIAAIKEVL</sequence>
<evidence type="ECO:0000256" key="6">
    <source>
        <dbReference type="ARBA" id="ARBA00022679"/>
    </source>
</evidence>
<evidence type="ECO:0000256" key="1">
    <source>
        <dbReference type="ARBA" id="ARBA00001933"/>
    </source>
</evidence>
<dbReference type="InterPro" id="IPR015421">
    <property type="entry name" value="PyrdxlP-dep_Trfase_major"/>
</dbReference>
<evidence type="ECO:0000256" key="9">
    <source>
        <dbReference type="HAMAP-Rule" id="MF_01023"/>
    </source>
</evidence>
<evidence type="ECO:0000256" key="8">
    <source>
        <dbReference type="ARBA" id="ARBA00047481"/>
    </source>
</evidence>
<dbReference type="InterPro" id="IPR004839">
    <property type="entry name" value="Aminotransferase_I/II_large"/>
</dbReference>
<gene>
    <name evidence="9" type="primary">hisC</name>
    <name evidence="11" type="ORF">C8N43_1678</name>
</gene>
<dbReference type="EC" id="2.6.1.9" evidence="9"/>
<dbReference type="GO" id="GO:0000105">
    <property type="term" value="P:L-histidine biosynthetic process"/>
    <property type="evidence" value="ECO:0007669"/>
    <property type="project" value="UniProtKB-UniRule"/>
</dbReference>
<comment type="caution">
    <text evidence="11">The sequence shown here is derived from an EMBL/GenBank/DDBJ whole genome shotgun (WGS) entry which is preliminary data.</text>
</comment>
<dbReference type="UniPathway" id="UPA00031">
    <property type="reaction ID" value="UER00012"/>
</dbReference>
<dbReference type="PANTHER" id="PTHR43643">
    <property type="entry name" value="HISTIDINOL-PHOSPHATE AMINOTRANSFERASE 2"/>
    <property type="match status" value="1"/>
</dbReference>
<dbReference type="Gene3D" id="3.40.640.10">
    <property type="entry name" value="Type I PLP-dependent aspartate aminotransferase-like (Major domain)"/>
    <property type="match status" value="1"/>
</dbReference>
<dbReference type="PANTHER" id="PTHR43643:SF3">
    <property type="entry name" value="HISTIDINOL-PHOSPHATE AMINOTRANSFERASE"/>
    <property type="match status" value="1"/>
</dbReference>
<comment type="cofactor">
    <cofactor evidence="1 9">
        <name>pyridoxal 5'-phosphate</name>
        <dbReference type="ChEBI" id="CHEBI:597326"/>
    </cofactor>
</comment>
<dbReference type="NCBIfam" id="TIGR01141">
    <property type="entry name" value="hisC"/>
    <property type="match status" value="1"/>
</dbReference>
<name>A0A2T6BLQ3_9RHOB</name>
<evidence type="ECO:0000256" key="3">
    <source>
        <dbReference type="ARBA" id="ARBA00007970"/>
    </source>
</evidence>
<evidence type="ECO:0000256" key="5">
    <source>
        <dbReference type="ARBA" id="ARBA00022576"/>
    </source>
</evidence>
<dbReference type="AlphaFoldDB" id="A0A2T6BLQ3"/>
<keyword evidence="9" id="KW-0368">Histidine biosynthesis</keyword>
<keyword evidence="7 9" id="KW-0663">Pyridoxal phosphate</keyword>
<dbReference type="Gene3D" id="3.90.1150.10">
    <property type="entry name" value="Aspartate Aminotransferase, domain 1"/>
    <property type="match status" value="1"/>
</dbReference>
<dbReference type="InterPro" id="IPR015422">
    <property type="entry name" value="PyrdxlP-dep_Trfase_small"/>
</dbReference>
<dbReference type="Proteomes" id="UP000243978">
    <property type="component" value="Unassembled WGS sequence"/>
</dbReference>
<feature type="domain" description="Aminotransferase class I/classII large" evidence="10">
    <location>
        <begin position="27"/>
        <end position="352"/>
    </location>
</feature>
<dbReference type="GO" id="GO:0004400">
    <property type="term" value="F:histidinol-phosphate transaminase activity"/>
    <property type="evidence" value="ECO:0007669"/>
    <property type="project" value="UniProtKB-UniRule"/>
</dbReference>
<dbReference type="InterPro" id="IPR050106">
    <property type="entry name" value="HistidinolP_aminotransfase"/>
</dbReference>
<keyword evidence="5 9" id="KW-0032">Aminotransferase</keyword>
<dbReference type="HAMAP" id="MF_01023">
    <property type="entry name" value="HisC_aminotrans_2"/>
    <property type="match status" value="1"/>
</dbReference>
<evidence type="ECO:0000256" key="2">
    <source>
        <dbReference type="ARBA" id="ARBA00005011"/>
    </source>
</evidence>
<protein>
    <recommendedName>
        <fullName evidence="9">Histidinol-phosphate aminotransferase</fullName>
        <ecNumber evidence="9">2.6.1.9</ecNumber>
    </recommendedName>
    <alternativeName>
        <fullName evidence="9">Imidazole acetol-phosphate transaminase</fullName>
    </alternativeName>
</protein>
<dbReference type="SUPFAM" id="SSF53383">
    <property type="entry name" value="PLP-dependent transferases"/>
    <property type="match status" value="1"/>
</dbReference>
<comment type="pathway">
    <text evidence="2 9">Amino-acid biosynthesis; L-histidine biosynthesis; L-histidine from 5-phospho-alpha-D-ribose 1-diphosphate: step 7/9.</text>
</comment>
<dbReference type="InterPro" id="IPR005861">
    <property type="entry name" value="HisP_aminotrans"/>
</dbReference>
<keyword evidence="6 9" id="KW-0808">Transferase</keyword>
<keyword evidence="9" id="KW-0028">Amino-acid biosynthesis</keyword>
<comment type="catalytic activity">
    <reaction evidence="8 9">
        <text>L-histidinol phosphate + 2-oxoglutarate = 3-(imidazol-4-yl)-2-oxopropyl phosphate + L-glutamate</text>
        <dbReference type="Rhea" id="RHEA:23744"/>
        <dbReference type="ChEBI" id="CHEBI:16810"/>
        <dbReference type="ChEBI" id="CHEBI:29985"/>
        <dbReference type="ChEBI" id="CHEBI:57766"/>
        <dbReference type="ChEBI" id="CHEBI:57980"/>
        <dbReference type="EC" id="2.6.1.9"/>
    </reaction>
</comment>
<evidence type="ECO:0000256" key="4">
    <source>
        <dbReference type="ARBA" id="ARBA00011738"/>
    </source>
</evidence>
<evidence type="ECO:0000313" key="11">
    <source>
        <dbReference type="EMBL" id="PTX57013.1"/>
    </source>
</evidence>
<accession>A0A2T6BLQ3</accession>
<evidence type="ECO:0000313" key="12">
    <source>
        <dbReference type="Proteomes" id="UP000243978"/>
    </source>
</evidence>
<feature type="modified residue" description="N6-(pyridoxal phosphate)lysine" evidence="9">
    <location>
        <position position="217"/>
    </location>
</feature>
<dbReference type="OrthoDB" id="9809616at2"/>
<dbReference type="CDD" id="cd00609">
    <property type="entry name" value="AAT_like"/>
    <property type="match status" value="1"/>
</dbReference>
<dbReference type="GO" id="GO:0030170">
    <property type="term" value="F:pyridoxal phosphate binding"/>
    <property type="evidence" value="ECO:0007669"/>
    <property type="project" value="InterPro"/>
</dbReference>